<comment type="caution">
    <text evidence="3">The sequence shown here is derived from an EMBL/GenBank/DDBJ whole genome shotgun (WGS) entry which is preliminary data.</text>
</comment>
<sequence>MIQNPARNTLKSIDYWYLQTNLSQLERMRALEYLTRHHQNFKSKIFIAHCCANEEKQKKLIDILENKNDSIAESCIKFLTRYQLESAVHKRIPHPNLLAIQYIGNPAILSSPKVAIIGSRKPTLYGREQAYRFAKELALAGCTVVSGGAIGIDTIAQEVALQHGNSCCILGNGLQNPYPSSNHILFQKLKKSPQGLIFSEFPMQERAHKWNFPQRNITIASLADFVLVIEATLTSGSLITANAACELGVDVGAVPGCIDNMNSEGTNELIKNGAFCIQNSQDILERLNSLYRNV</sequence>
<evidence type="ECO:0000313" key="4">
    <source>
        <dbReference type="Proteomes" id="UP000442694"/>
    </source>
</evidence>
<dbReference type="AlphaFoldDB" id="A0A833JFN0"/>
<dbReference type="SUPFAM" id="SSF102405">
    <property type="entry name" value="MCP/YpsA-like"/>
    <property type="match status" value="1"/>
</dbReference>
<dbReference type="PANTHER" id="PTHR43022">
    <property type="entry name" value="PROTEIN SMF"/>
    <property type="match status" value="1"/>
</dbReference>
<dbReference type="InterPro" id="IPR057666">
    <property type="entry name" value="DrpA_SLOG"/>
</dbReference>
<protein>
    <recommendedName>
        <fullName evidence="2">Smf/DprA SLOG domain-containing protein</fullName>
    </recommendedName>
</protein>
<gene>
    <name evidence="3" type="ORF">GCL57_01915</name>
</gene>
<organism evidence="3 4">
    <name type="scientific">Fluviispira multicolorata</name>
    <dbReference type="NCBI Taxonomy" id="2654512"/>
    <lineage>
        <taxon>Bacteria</taxon>
        <taxon>Pseudomonadati</taxon>
        <taxon>Bdellovibrionota</taxon>
        <taxon>Oligoflexia</taxon>
        <taxon>Silvanigrellales</taxon>
        <taxon>Silvanigrellaceae</taxon>
        <taxon>Fluviispira</taxon>
    </lineage>
</organism>
<dbReference type="GO" id="GO:0009294">
    <property type="term" value="P:DNA-mediated transformation"/>
    <property type="evidence" value="ECO:0007669"/>
    <property type="project" value="InterPro"/>
</dbReference>
<name>A0A833JFN0_9BACT</name>
<proteinExistence type="inferred from homology"/>
<dbReference type="PANTHER" id="PTHR43022:SF1">
    <property type="entry name" value="PROTEIN SMF"/>
    <property type="match status" value="1"/>
</dbReference>
<dbReference type="RefSeq" id="WP_152211569.1">
    <property type="nucleotide sequence ID" value="NZ_WFLN01000004.1"/>
</dbReference>
<dbReference type="Pfam" id="PF02481">
    <property type="entry name" value="DNA_processg_A"/>
    <property type="match status" value="1"/>
</dbReference>
<reference evidence="3 4" key="1">
    <citation type="submission" date="2019-10" db="EMBL/GenBank/DDBJ databases">
        <title>New genus of Silvanigrellaceae.</title>
        <authorList>
            <person name="Pitt A."/>
            <person name="Hahn M.W."/>
        </authorList>
    </citation>
    <scope>NUCLEOTIDE SEQUENCE [LARGE SCALE GENOMIC DNA]</scope>
    <source>
        <strain evidence="3 4">33A1-SZDP</strain>
    </source>
</reference>
<dbReference type="Gene3D" id="3.40.50.450">
    <property type="match status" value="1"/>
</dbReference>
<evidence type="ECO:0000313" key="3">
    <source>
        <dbReference type="EMBL" id="KAB8033483.1"/>
    </source>
</evidence>
<accession>A0A833JFN0</accession>
<keyword evidence="4" id="KW-1185">Reference proteome</keyword>
<feature type="domain" description="Smf/DprA SLOG" evidence="2">
    <location>
        <begin position="98"/>
        <end position="287"/>
    </location>
</feature>
<evidence type="ECO:0000259" key="2">
    <source>
        <dbReference type="Pfam" id="PF02481"/>
    </source>
</evidence>
<dbReference type="Proteomes" id="UP000442694">
    <property type="component" value="Unassembled WGS sequence"/>
</dbReference>
<comment type="similarity">
    <text evidence="1">Belongs to the DprA/Smf family.</text>
</comment>
<dbReference type="InterPro" id="IPR003488">
    <property type="entry name" value="DprA"/>
</dbReference>
<dbReference type="EMBL" id="WFLN01000004">
    <property type="protein sequence ID" value="KAB8033483.1"/>
    <property type="molecule type" value="Genomic_DNA"/>
</dbReference>
<evidence type="ECO:0000256" key="1">
    <source>
        <dbReference type="ARBA" id="ARBA00006525"/>
    </source>
</evidence>